<reference evidence="4 5" key="1">
    <citation type="submission" date="2013-08" db="EMBL/GenBank/DDBJ databases">
        <authorList>
            <person name="Weinstock G."/>
            <person name="Sodergren E."/>
            <person name="Wylie T."/>
            <person name="Fulton L."/>
            <person name="Fulton R."/>
            <person name="Fronick C."/>
            <person name="O'Laughlin M."/>
            <person name="Godfrey J."/>
            <person name="Miner T."/>
            <person name="Herter B."/>
            <person name="Appelbaum E."/>
            <person name="Cordes M."/>
            <person name="Lek S."/>
            <person name="Wollam A."/>
            <person name="Pepin K.H."/>
            <person name="Palsikar V.B."/>
            <person name="Mitreva M."/>
            <person name="Wilson R.K."/>
        </authorList>
    </citation>
    <scope>NUCLEOTIDE SEQUENCE [LARGE SCALE GENOMIC DNA]</scope>
    <source>
        <strain evidence="4 5">ATCC BAA-474</strain>
    </source>
</reference>
<dbReference type="Pfam" id="PF13649">
    <property type="entry name" value="Methyltransf_25"/>
    <property type="match status" value="1"/>
</dbReference>
<comment type="caution">
    <text evidence="4">The sequence shown here is derived from an EMBL/GenBank/DDBJ whole genome shotgun (WGS) entry which is preliminary data.</text>
</comment>
<dbReference type="Proteomes" id="UP000017081">
    <property type="component" value="Unassembled WGS sequence"/>
</dbReference>
<keyword evidence="5" id="KW-1185">Reference proteome</keyword>
<dbReference type="AlphaFoldDB" id="U7VF40"/>
<dbReference type="InterPro" id="IPR041698">
    <property type="entry name" value="Methyltransf_25"/>
</dbReference>
<dbReference type="STRING" id="1319815.HMPREF0202_00426"/>
<evidence type="ECO:0000256" key="1">
    <source>
        <dbReference type="ARBA" id="ARBA00022603"/>
    </source>
</evidence>
<dbReference type="CDD" id="cd02440">
    <property type="entry name" value="AdoMet_MTases"/>
    <property type="match status" value="1"/>
</dbReference>
<name>U7VF40_9FUSO</name>
<protein>
    <submittedName>
        <fullName evidence="4">Methyltransferase domain protein</fullName>
    </submittedName>
</protein>
<dbReference type="PANTHER" id="PTHR43861:SF1">
    <property type="entry name" value="TRANS-ACONITATE 2-METHYLTRANSFERASE"/>
    <property type="match status" value="1"/>
</dbReference>
<dbReference type="PANTHER" id="PTHR43861">
    <property type="entry name" value="TRANS-ACONITATE 2-METHYLTRANSFERASE-RELATED"/>
    <property type="match status" value="1"/>
</dbReference>
<keyword evidence="1 4" id="KW-0489">Methyltransferase</keyword>
<sequence length="193" mass="22023">MSVKFYNDNADDFFNNTVNADMSATYKIFEEKLSEKTGGILDLGCGSGRDAKHFLDEGFTVTALDLSPVLAEKASEFIGQKVIVADMKDLDFQDRFIGIWACASLLHLREDEVLETLKRCHKALKKDGVIYASFKYGESNYEKDGRSFTCFTKDKFLDLIKDLEFCCYETFETGDVRPGREKERWLNIILKKG</sequence>
<dbReference type="GO" id="GO:0008168">
    <property type="term" value="F:methyltransferase activity"/>
    <property type="evidence" value="ECO:0007669"/>
    <property type="project" value="UniProtKB-KW"/>
</dbReference>
<dbReference type="InterPro" id="IPR029063">
    <property type="entry name" value="SAM-dependent_MTases_sf"/>
</dbReference>
<keyword evidence="2 4" id="KW-0808">Transferase</keyword>
<evidence type="ECO:0000256" key="2">
    <source>
        <dbReference type="ARBA" id="ARBA00022679"/>
    </source>
</evidence>
<dbReference type="Gene3D" id="3.40.50.150">
    <property type="entry name" value="Vaccinia Virus protein VP39"/>
    <property type="match status" value="1"/>
</dbReference>
<dbReference type="eggNOG" id="COG2227">
    <property type="taxonomic scope" value="Bacteria"/>
</dbReference>
<dbReference type="GO" id="GO:0032259">
    <property type="term" value="P:methylation"/>
    <property type="evidence" value="ECO:0007669"/>
    <property type="project" value="UniProtKB-KW"/>
</dbReference>
<evidence type="ECO:0000313" key="4">
    <source>
        <dbReference type="EMBL" id="ERT69734.1"/>
    </source>
</evidence>
<dbReference type="SUPFAM" id="SSF53335">
    <property type="entry name" value="S-adenosyl-L-methionine-dependent methyltransferases"/>
    <property type="match status" value="1"/>
</dbReference>
<evidence type="ECO:0000313" key="5">
    <source>
        <dbReference type="Proteomes" id="UP000017081"/>
    </source>
</evidence>
<dbReference type="RefSeq" id="WP_023049974.1">
    <property type="nucleotide sequence ID" value="NZ_CP173065.2"/>
</dbReference>
<dbReference type="HOGENOM" id="CLU_057823_2_1_0"/>
<gene>
    <name evidence="4" type="ORF">HMPREF0202_00426</name>
</gene>
<evidence type="ECO:0000259" key="3">
    <source>
        <dbReference type="Pfam" id="PF13649"/>
    </source>
</evidence>
<accession>U7VF40</accession>
<dbReference type="EMBL" id="AXZF01000015">
    <property type="protein sequence ID" value="ERT69734.1"/>
    <property type="molecule type" value="Genomic_DNA"/>
</dbReference>
<feature type="domain" description="Methyltransferase" evidence="3">
    <location>
        <begin position="40"/>
        <end position="128"/>
    </location>
</feature>
<proteinExistence type="predicted"/>
<organism evidence="4 5">
    <name type="scientific">Cetobacterium somerae ATCC BAA-474</name>
    <dbReference type="NCBI Taxonomy" id="1319815"/>
    <lineage>
        <taxon>Bacteria</taxon>
        <taxon>Fusobacteriati</taxon>
        <taxon>Fusobacteriota</taxon>
        <taxon>Fusobacteriia</taxon>
        <taxon>Fusobacteriales</taxon>
        <taxon>Fusobacteriaceae</taxon>
        <taxon>Cetobacterium</taxon>
    </lineage>
</organism>